<dbReference type="GO" id="GO:0016747">
    <property type="term" value="F:acyltransferase activity, transferring groups other than amino-acyl groups"/>
    <property type="evidence" value="ECO:0007669"/>
    <property type="project" value="InterPro"/>
</dbReference>
<dbReference type="Gene3D" id="3.40.630.30">
    <property type="match status" value="1"/>
</dbReference>
<dbReference type="KEGG" id="dfa:DFA_10151"/>
<proteinExistence type="predicted"/>
<dbReference type="STRING" id="1054147.F4Q9E8"/>
<name>F4Q9E8_CACFS</name>
<organism evidence="2 3">
    <name type="scientific">Cavenderia fasciculata</name>
    <name type="common">Slime mold</name>
    <name type="synonym">Dictyostelium fasciculatum</name>
    <dbReference type="NCBI Taxonomy" id="261658"/>
    <lineage>
        <taxon>Eukaryota</taxon>
        <taxon>Amoebozoa</taxon>
        <taxon>Evosea</taxon>
        <taxon>Eumycetozoa</taxon>
        <taxon>Dictyostelia</taxon>
        <taxon>Acytosteliales</taxon>
        <taxon>Cavenderiaceae</taxon>
        <taxon>Cavenderia</taxon>
    </lineage>
</organism>
<dbReference type="RefSeq" id="XP_004352037.1">
    <property type="nucleotide sequence ID" value="XM_004351985.1"/>
</dbReference>
<feature type="domain" description="N-acetyltransferase" evidence="1">
    <location>
        <begin position="38"/>
        <end position="176"/>
    </location>
</feature>
<accession>F4Q9E8</accession>
<evidence type="ECO:0000259" key="1">
    <source>
        <dbReference type="Pfam" id="PF13302"/>
    </source>
</evidence>
<dbReference type="AlphaFoldDB" id="F4Q9E8"/>
<dbReference type="SUPFAM" id="SSF55729">
    <property type="entry name" value="Acyl-CoA N-acyltransferases (Nat)"/>
    <property type="match status" value="1"/>
</dbReference>
<dbReference type="InterPro" id="IPR051531">
    <property type="entry name" value="N-acetyltransferase"/>
</dbReference>
<reference evidence="3" key="1">
    <citation type="journal article" date="2011" name="Genome Res.">
        <title>Phylogeny-wide analysis of social amoeba genomes highlights ancient origins for complex intercellular communication.</title>
        <authorList>
            <person name="Heidel A.J."/>
            <person name="Lawal H.M."/>
            <person name="Felder M."/>
            <person name="Schilde C."/>
            <person name="Helps N.R."/>
            <person name="Tunggal B."/>
            <person name="Rivero F."/>
            <person name="John U."/>
            <person name="Schleicher M."/>
            <person name="Eichinger L."/>
            <person name="Platzer M."/>
            <person name="Noegel A.A."/>
            <person name="Schaap P."/>
            <person name="Gloeckner G."/>
        </authorList>
    </citation>
    <scope>NUCLEOTIDE SEQUENCE [LARGE SCALE GENOMIC DNA]</scope>
    <source>
        <strain evidence="3">SH3</strain>
    </source>
</reference>
<evidence type="ECO:0000313" key="3">
    <source>
        <dbReference type="Proteomes" id="UP000007797"/>
    </source>
</evidence>
<dbReference type="InterPro" id="IPR016181">
    <property type="entry name" value="Acyl_CoA_acyltransferase"/>
</dbReference>
<protein>
    <recommendedName>
        <fullName evidence="1">N-acetyltransferase domain-containing protein</fullName>
    </recommendedName>
</protein>
<evidence type="ECO:0000313" key="2">
    <source>
        <dbReference type="EMBL" id="EGG15317.1"/>
    </source>
</evidence>
<gene>
    <name evidence="2" type="ORF">DFA_10151</name>
</gene>
<dbReference type="Proteomes" id="UP000007797">
    <property type="component" value="Unassembled WGS sequence"/>
</dbReference>
<dbReference type="PANTHER" id="PTHR43792">
    <property type="entry name" value="GNAT FAMILY, PUTATIVE (AFU_ORTHOLOGUE AFUA_3G00765)-RELATED-RELATED"/>
    <property type="match status" value="1"/>
</dbReference>
<dbReference type="OrthoDB" id="630895at2759"/>
<sequence>MFQSYANQNQTTPTFKTKRLLLEPFTFDATKALNQEEDEEWETIEELAGDAKVAMTTQFIPHPYPTGASKSWIASQQKAWSTGTDMTLAIKLIEQGPTKSKIIGVISIMSDIYNGTNILKLGYWIGSPYWNNGYATEASLVIVDFVFNTLNISCLWASCMSHNIGSERVFQKIGMKYQYSQPLVIRGQPIDCKFYNITK</sequence>
<dbReference type="GeneID" id="14867078"/>
<dbReference type="InterPro" id="IPR000182">
    <property type="entry name" value="GNAT_dom"/>
</dbReference>
<dbReference type="Pfam" id="PF13302">
    <property type="entry name" value="Acetyltransf_3"/>
    <property type="match status" value="1"/>
</dbReference>
<keyword evidence="3" id="KW-1185">Reference proteome</keyword>
<dbReference type="EMBL" id="GL883026">
    <property type="protein sequence ID" value="EGG15317.1"/>
    <property type="molecule type" value="Genomic_DNA"/>
</dbReference>